<name>A0BQK4_PARTE</name>
<feature type="chain" id="PRO_5002623058" evidence="1">
    <location>
        <begin position="21"/>
        <end position="104"/>
    </location>
</feature>
<evidence type="ECO:0000313" key="3">
    <source>
        <dbReference type="Proteomes" id="UP000000600"/>
    </source>
</evidence>
<dbReference type="AlphaFoldDB" id="A0BQK4"/>
<proteinExistence type="predicted"/>
<organism evidence="2 3">
    <name type="scientific">Paramecium tetraurelia</name>
    <dbReference type="NCBI Taxonomy" id="5888"/>
    <lineage>
        <taxon>Eukaryota</taxon>
        <taxon>Sar</taxon>
        <taxon>Alveolata</taxon>
        <taxon>Ciliophora</taxon>
        <taxon>Intramacronucleata</taxon>
        <taxon>Oligohymenophorea</taxon>
        <taxon>Peniculida</taxon>
        <taxon>Parameciidae</taxon>
        <taxon>Paramecium</taxon>
    </lineage>
</organism>
<dbReference type="GeneID" id="5014003"/>
<feature type="signal peptide" evidence="1">
    <location>
        <begin position="1"/>
        <end position="20"/>
    </location>
</feature>
<dbReference type="KEGG" id="ptm:GSPATT00031050001"/>
<accession>A0BQK4</accession>
<dbReference type="Proteomes" id="UP000000600">
    <property type="component" value="Unassembled WGS sequence"/>
</dbReference>
<gene>
    <name evidence="2" type="ORF">GSPATT00031050001</name>
</gene>
<dbReference type="HOGENOM" id="CLU_2255378_0_0_1"/>
<keyword evidence="1" id="KW-0732">Signal</keyword>
<sequence length="104" mass="12251">MKFLLTFVFAIVALQKPTDPDNNCVFYKCPDEWRTCIANDTCEKHLTQCVTIYQRFQEMPYALGQFYNCLVDNDNTRLLYRCVRQKCNTSISNCLIEAFTKRLT</sequence>
<evidence type="ECO:0000313" key="2">
    <source>
        <dbReference type="EMBL" id="CAK60821.1"/>
    </source>
</evidence>
<protein>
    <submittedName>
        <fullName evidence="2">Uncharacterized protein</fullName>
    </submittedName>
</protein>
<evidence type="ECO:0000256" key="1">
    <source>
        <dbReference type="SAM" id="SignalP"/>
    </source>
</evidence>
<keyword evidence="3" id="KW-1185">Reference proteome</keyword>
<dbReference type="OrthoDB" id="10269032at2759"/>
<reference evidence="2 3" key="1">
    <citation type="journal article" date="2006" name="Nature">
        <title>Global trends of whole-genome duplications revealed by the ciliate Paramecium tetraurelia.</title>
        <authorList>
            <consortium name="Genoscope"/>
            <person name="Aury J.-M."/>
            <person name="Jaillon O."/>
            <person name="Duret L."/>
            <person name="Noel B."/>
            <person name="Jubin C."/>
            <person name="Porcel B.M."/>
            <person name="Segurens B."/>
            <person name="Daubin V."/>
            <person name="Anthouard V."/>
            <person name="Aiach N."/>
            <person name="Arnaiz O."/>
            <person name="Billaut A."/>
            <person name="Beisson J."/>
            <person name="Blanc I."/>
            <person name="Bouhouche K."/>
            <person name="Camara F."/>
            <person name="Duharcourt S."/>
            <person name="Guigo R."/>
            <person name="Gogendeau D."/>
            <person name="Katinka M."/>
            <person name="Keller A.-M."/>
            <person name="Kissmehl R."/>
            <person name="Klotz C."/>
            <person name="Koll F."/>
            <person name="Le Moue A."/>
            <person name="Lepere C."/>
            <person name="Malinsky S."/>
            <person name="Nowacki M."/>
            <person name="Nowak J.K."/>
            <person name="Plattner H."/>
            <person name="Poulain J."/>
            <person name="Ruiz F."/>
            <person name="Serrano V."/>
            <person name="Zagulski M."/>
            <person name="Dessen P."/>
            <person name="Betermier M."/>
            <person name="Weissenbach J."/>
            <person name="Scarpelli C."/>
            <person name="Schachter V."/>
            <person name="Sperling L."/>
            <person name="Meyer E."/>
            <person name="Cohen J."/>
            <person name="Wincker P."/>
        </authorList>
    </citation>
    <scope>NUCLEOTIDE SEQUENCE [LARGE SCALE GENOMIC DNA]</scope>
    <source>
        <strain evidence="2 3">Stock d4-2</strain>
    </source>
</reference>
<dbReference type="InParanoid" id="A0BQK4"/>
<dbReference type="RefSeq" id="XP_001428219.1">
    <property type="nucleotide sequence ID" value="XM_001428182.1"/>
</dbReference>
<dbReference type="EMBL" id="CT868009">
    <property type="protein sequence ID" value="CAK60821.1"/>
    <property type="molecule type" value="Genomic_DNA"/>
</dbReference>
<dbReference type="OMA" id="WRTCIAN"/>